<dbReference type="Gene3D" id="3.40.50.10140">
    <property type="entry name" value="Toll/interleukin-1 receptor homology (TIR) domain"/>
    <property type="match status" value="1"/>
</dbReference>
<reference evidence="3 4" key="1">
    <citation type="submission" date="2018-01" db="EMBL/GenBank/DDBJ databases">
        <title>G. obscuriglobus.</title>
        <authorList>
            <person name="Franke J."/>
            <person name="Blomberg W."/>
            <person name="Selmecki A."/>
        </authorList>
    </citation>
    <scope>NUCLEOTIDE SEQUENCE [LARGE SCALE GENOMIC DNA]</scope>
    <source>
        <strain evidence="3 4">DSM 5831</strain>
    </source>
</reference>
<dbReference type="InterPro" id="IPR013568">
    <property type="entry name" value="SEFIR_dom"/>
</dbReference>
<sequence length="439" mass="48486">MSTGRERLLSDSRVALERQIRTSANVDFADRLFAAWLLGVDKFPFDDTVELQTLVVERTRSYRQVAALGFAALRMSPSCSFRSELCEALVWLSQRPMTIVNTMAGFVLDPVALLGIASGIRCCGDAKVEELASNWMLRVLSARANLPMVAPWEQCLIAAVGYRLQLPNASTVPSAPNIADCRLALRARGALPQTHVADSRADEAHLLPLLLGDSEEELGFARSVIRAAAFDVLKNGTVASGVVGEPNRIESRATAEKGAGPVKKVFVSYSWDTDEHQQRVRQLVDDLRGYGFNATMDLYEPNPPEGLPKWMIKNIRESDYVLMIITETYRKRCEGEEEPGKGKGVKWETGLMIRQIYQNEFVNGKFLPVVLNKSDVAAMPSVFAGDVYFDVSKPTELERLVRLMSDQPEYVAPPIGRVPVLPPRNSSNATKAEPENNGG</sequence>
<gene>
    <name evidence="3" type="ORF">C1280_20655</name>
</gene>
<dbReference type="OrthoDB" id="5149141at2"/>
<evidence type="ECO:0000313" key="4">
    <source>
        <dbReference type="Proteomes" id="UP000245802"/>
    </source>
</evidence>
<dbReference type="KEGG" id="gog:C1280_20655"/>
<keyword evidence="4" id="KW-1185">Reference proteome</keyword>
<dbReference type="EMBL" id="CP025958">
    <property type="protein sequence ID" value="AWM39157.1"/>
    <property type="molecule type" value="Genomic_DNA"/>
</dbReference>
<protein>
    <submittedName>
        <fullName evidence="3">TIR domain-containing protein</fullName>
    </submittedName>
</protein>
<dbReference type="RefSeq" id="WP_010044795.1">
    <property type="nucleotide sequence ID" value="NZ_CP025958.1"/>
</dbReference>
<feature type="domain" description="SEFIR" evidence="2">
    <location>
        <begin position="262"/>
        <end position="400"/>
    </location>
</feature>
<dbReference type="Pfam" id="PF08357">
    <property type="entry name" value="SEFIR"/>
    <property type="match status" value="1"/>
</dbReference>
<feature type="region of interest" description="Disordered" evidence="1">
    <location>
        <begin position="414"/>
        <end position="439"/>
    </location>
</feature>
<organism evidence="3 4">
    <name type="scientific">Gemmata obscuriglobus</name>
    <dbReference type="NCBI Taxonomy" id="114"/>
    <lineage>
        <taxon>Bacteria</taxon>
        <taxon>Pseudomonadati</taxon>
        <taxon>Planctomycetota</taxon>
        <taxon>Planctomycetia</taxon>
        <taxon>Gemmatales</taxon>
        <taxon>Gemmataceae</taxon>
        <taxon>Gemmata</taxon>
    </lineage>
</organism>
<dbReference type="PROSITE" id="PS51534">
    <property type="entry name" value="SEFIR"/>
    <property type="match status" value="1"/>
</dbReference>
<dbReference type="AlphaFoldDB" id="A0A2Z3H6A7"/>
<evidence type="ECO:0000259" key="2">
    <source>
        <dbReference type="PROSITE" id="PS51534"/>
    </source>
</evidence>
<evidence type="ECO:0000313" key="3">
    <source>
        <dbReference type="EMBL" id="AWM39157.1"/>
    </source>
</evidence>
<dbReference type="Proteomes" id="UP000245802">
    <property type="component" value="Chromosome"/>
</dbReference>
<accession>A0A2Z3H6A7</accession>
<proteinExistence type="predicted"/>
<dbReference type="InterPro" id="IPR035897">
    <property type="entry name" value="Toll_tir_struct_dom_sf"/>
</dbReference>
<name>A0A2Z3H6A7_9BACT</name>
<evidence type="ECO:0000256" key="1">
    <source>
        <dbReference type="SAM" id="MobiDB-lite"/>
    </source>
</evidence>
<dbReference type="SUPFAM" id="SSF52200">
    <property type="entry name" value="Toll/Interleukin receptor TIR domain"/>
    <property type="match status" value="1"/>
</dbReference>